<dbReference type="InterPro" id="IPR023271">
    <property type="entry name" value="Aquaporin-like"/>
</dbReference>
<dbReference type="PRINTS" id="PR00783">
    <property type="entry name" value="MINTRINSICP"/>
</dbReference>
<organism evidence="11 12">
    <name type="scientific">Arthrobacter deserti</name>
    <dbReference type="NCBI Taxonomy" id="1742687"/>
    <lineage>
        <taxon>Bacteria</taxon>
        <taxon>Bacillati</taxon>
        <taxon>Actinomycetota</taxon>
        <taxon>Actinomycetes</taxon>
        <taxon>Micrococcales</taxon>
        <taxon>Micrococcaceae</taxon>
        <taxon>Arthrobacter</taxon>
    </lineage>
</organism>
<reference evidence="11 12" key="1">
    <citation type="submission" date="2020-04" db="EMBL/GenBank/DDBJ databases">
        <authorList>
            <person name="Liu S."/>
        </authorList>
    </citation>
    <scope>NUCLEOTIDE SEQUENCE [LARGE SCALE GENOMIC DNA]</scope>
    <source>
        <strain evidence="11 12">CGMCC 1.15091</strain>
    </source>
</reference>
<dbReference type="Proteomes" id="UP000523795">
    <property type="component" value="Unassembled WGS sequence"/>
</dbReference>
<dbReference type="PROSITE" id="PS00221">
    <property type="entry name" value="MIP"/>
    <property type="match status" value="1"/>
</dbReference>
<keyword evidence="4" id="KW-1003">Cell membrane</keyword>
<feature type="transmembrane region" description="Helical" evidence="10">
    <location>
        <begin position="188"/>
        <end position="209"/>
    </location>
</feature>
<keyword evidence="3 8" id="KW-0813">Transport</keyword>
<evidence type="ECO:0000256" key="10">
    <source>
        <dbReference type="SAM" id="Phobius"/>
    </source>
</evidence>
<dbReference type="Pfam" id="PF00230">
    <property type="entry name" value="MIP"/>
    <property type="match status" value="1"/>
</dbReference>
<keyword evidence="5 8" id="KW-0812">Transmembrane</keyword>
<accession>A0ABX1JM27</accession>
<keyword evidence="6 10" id="KW-1133">Transmembrane helix</keyword>
<feature type="region of interest" description="Disordered" evidence="9">
    <location>
        <begin position="279"/>
        <end position="313"/>
    </location>
</feature>
<feature type="compositionally biased region" description="Basic and acidic residues" evidence="9">
    <location>
        <begin position="1"/>
        <end position="12"/>
    </location>
</feature>
<evidence type="ECO:0000256" key="2">
    <source>
        <dbReference type="ARBA" id="ARBA00006175"/>
    </source>
</evidence>
<feature type="region of interest" description="Disordered" evidence="9">
    <location>
        <begin position="1"/>
        <end position="21"/>
    </location>
</feature>
<protein>
    <submittedName>
        <fullName evidence="11">Porin</fullName>
    </submittedName>
</protein>
<feature type="transmembrane region" description="Helical" evidence="10">
    <location>
        <begin position="153"/>
        <end position="176"/>
    </location>
</feature>
<evidence type="ECO:0000256" key="3">
    <source>
        <dbReference type="ARBA" id="ARBA00022448"/>
    </source>
</evidence>
<evidence type="ECO:0000256" key="5">
    <source>
        <dbReference type="ARBA" id="ARBA00022692"/>
    </source>
</evidence>
<comment type="subcellular location">
    <subcellularLocation>
        <location evidence="1">Cell membrane</location>
        <topology evidence="1">Multi-pass membrane protein</topology>
    </subcellularLocation>
</comment>
<dbReference type="Gene3D" id="1.20.1080.10">
    <property type="entry name" value="Glycerol uptake facilitator protein"/>
    <property type="match status" value="1"/>
</dbReference>
<keyword evidence="7 10" id="KW-0472">Membrane</keyword>
<proteinExistence type="inferred from homology"/>
<sequence length="313" mass="30958">MSAEQSGDRVEQEPAAAQKAPAAGEGYSLSARIGAEAAGSFLVDGGALGIGMFNPQGGFAVPFGFGFAVVAAMLAFGYVSGGHFNPAITLGTALAGRTRWKHVLPYIDAQVAGAPLAAAALGGILRSHPAAGQSQGLFAAISNNFDAGGSSGFSLAGVFLAGAVCPALLVGVYLGATSPGARPGSAPFAVGLVLSVLTAFLLPVSNAGLNPARSTATVFFGDGAAAGQLWLFWVAPLLGAVIAGLIYRSAGAAPQRRSKPARGKAADFGYAGDGVAVEEAGKPEVPDNGATEAREFFDGPGGAAKPRPGQSGK</sequence>
<evidence type="ECO:0000256" key="8">
    <source>
        <dbReference type="RuleBase" id="RU000477"/>
    </source>
</evidence>
<dbReference type="SUPFAM" id="SSF81338">
    <property type="entry name" value="Aquaporin-like"/>
    <property type="match status" value="1"/>
</dbReference>
<evidence type="ECO:0000256" key="7">
    <source>
        <dbReference type="ARBA" id="ARBA00023136"/>
    </source>
</evidence>
<dbReference type="InterPro" id="IPR034294">
    <property type="entry name" value="Aquaporin_transptr"/>
</dbReference>
<feature type="transmembrane region" description="Helical" evidence="10">
    <location>
        <begin position="59"/>
        <end position="79"/>
    </location>
</feature>
<evidence type="ECO:0000256" key="4">
    <source>
        <dbReference type="ARBA" id="ARBA00022475"/>
    </source>
</evidence>
<evidence type="ECO:0000313" key="11">
    <source>
        <dbReference type="EMBL" id="NKX50353.1"/>
    </source>
</evidence>
<dbReference type="InterPro" id="IPR000425">
    <property type="entry name" value="MIP"/>
</dbReference>
<dbReference type="PANTHER" id="PTHR19139:SF199">
    <property type="entry name" value="MIP17260P"/>
    <property type="match status" value="1"/>
</dbReference>
<keyword evidence="12" id="KW-1185">Reference proteome</keyword>
<feature type="transmembrane region" description="Helical" evidence="10">
    <location>
        <begin position="229"/>
        <end position="247"/>
    </location>
</feature>
<comment type="caution">
    <text evidence="11">The sequence shown here is derived from an EMBL/GenBank/DDBJ whole genome shotgun (WGS) entry which is preliminary data.</text>
</comment>
<evidence type="ECO:0000256" key="6">
    <source>
        <dbReference type="ARBA" id="ARBA00022989"/>
    </source>
</evidence>
<evidence type="ECO:0000256" key="1">
    <source>
        <dbReference type="ARBA" id="ARBA00004651"/>
    </source>
</evidence>
<gene>
    <name evidence="11" type="ORF">HER39_07190</name>
</gene>
<dbReference type="EMBL" id="JAAZSR010000083">
    <property type="protein sequence ID" value="NKX50353.1"/>
    <property type="molecule type" value="Genomic_DNA"/>
</dbReference>
<dbReference type="InterPro" id="IPR022357">
    <property type="entry name" value="MIP_CS"/>
</dbReference>
<comment type="similarity">
    <text evidence="2 8">Belongs to the MIP/aquaporin (TC 1.A.8) family.</text>
</comment>
<dbReference type="PANTHER" id="PTHR19139">
    <property type="entry name" value="AQUAPORIN TRANSPORTER"/>
    <property type="match status" value="1"/>
</dbReference>
<evidence type="ECO:0000313" key="12">
    <source>
        <dbReference type="Proteomes" id="UP000523795"/>
    </source>
</evidence>
<name>A0ABX1JM27_9MICC</name>
<evidence type="ECO:0000256" key="9">
    <source>
        <dbReference type="SAM" id="MobiDB-lite"/>
    </source>
</evidence>